<dbReference type="AlphaFoldDB" id="A0A084GAA5"/>
<dbReference type="GeneID" id="27722286"/>
<feature type="compositionally biased region" description="Pro residues" evidence="1">
    <location>
        <begin position="1"/>
        <end position="12"/>
    </location>
</feature>
<dbReference type="HOGENOM" id="CLU_030994_0_0_1"/>
<evidence type="ECO:0000313" key="3">
    <source>
        <dbReference type="Proteomes" id="UP000028545"/>
    </source>
</evidence>
<proteinExistence type="predicted"/>
<dbReference type="Proteomes" id="UP000028545">
    <property type="component" value="Unassembled WGS sequence"/>
</dbReference>
<reference evidence="2 3" key="1">
    <citation type="journal article" date="2014" name="Genome Announc.">
        <title>Draft genome sequence of the pathogenic fungus Scedosporium apiospermum.</title>
        <authorList>
            <person name="Vandeputte P."/>
            <person name="Ghamrawi S."/>
            <person name="Rechenmann M."/>
            <person name="Iltis A."/>
            <person name="Giraud S."/>
            <person name="Fleury M."/>
            <person name="Thornton C."/>
            <person name="Delhaes L."/>
            <person name="Meyer W."/>
            <person name="Papon N."/>
            <person name="Bouchara J.P."/>
        </authorList>
    </citation>
    <scope>NUCLEOTIDE SEQUENCE [LARGE SCALE GENOMIC DNA]</scope>
    <source>
        <strain evidence="2 3">IHEM 14462</strain>
    </source>
</reference>
<comment type="caution">
    <text evidence="2">The sequence shown here is derived from an EMBL/GenBank/DDBJ whole genome shotgun (WGS) entry which is preliminary data.</text>
</comment>
<sequence length="359" mass="38302">MSYQYPPPPPPNGAEMDMPHTGYLPNYNVPPPTSSSMEMRPPNAPEHVPMGMPGEKRRNKLGYHRTSVACDQQPPTDVRSKASSRASTGPKIASASSSPAISSGHPTAEIPPHQPYPPIQNMAPPAMKPTGNEPFSPDGKMPASAPATGRPFDFSTQPMTNWMSAEQSPGSTAKPNDLNATWRAYPHESPITPSFSPYTPHAPTSAGWNAPVSAESAPREDIPWSSYPPPPPRSMSFGGEGMSTQTPGQYSSMANRQYERKPSSISSEIYPPPLATSLPGVETTQTGTAMEHNVALSAGAVPPPGYGNWQPQYPYGKPGDAYGGWGYGENGSNAPVATEEQVHAPESHQAPGSMYYPPR</sequence>
<dbReference type="RefSeq" id="XP_016644066.1">
    <property type="nucleotide sequence ID" value="XM_016786060.1"/>
</dbReference>
<organism evidence="2 3">
    <name type="scientific">Pseudallescheria apiosperma</name>
    <name type="common">Scedosporium apiospermum</name>
    <dbReference type="NCBI Taxonomy" id="563466"/>
    <lineage>
        <taxon>Eukaryota</taxon>
        <taxon>Fungi</taxon>
        <taxon>Dikarya</taxon>
        <taxon>Ascomycota</taxon>
        <taxon>Pezizomycotina</taxon>
        <taxon>Sordariomycetes</taxon>
        <taxon>Hypocreomycetidae</taxon>
        <taxon>Microascales</taxon>
        <taxon>Microascaceae</taxon>
        <taxon>Scedosporium</taxon>
    </lineage>
</organism>
<feature type="region of interest" description="Disordered" evidence="1">
    <location>
        <begin position="320"/>
        <end position="359"/>
    </location>
</feature>
<dbReference type="VEuPathDB" id="FungiDB:SAPIO_CDS3214"/>
<feature type="compositionally biased region" description="Polar residues" evidence="1">
    <location>
        <begin position="242"/>
        <end position="255"/>
    </location>
</feature>
<evidence type="ECO:0000256" key="1">
    <source>
        <dbReference type="SAM" id="MobiDB-lite"/>
    </source>
</evidence>
<accession>A0A084GAA5</accession>
<name>A0A084GAA5_PSEDA</name>
<feature type="compositionally biased region" description="Polar residues" evidence="1">
    <location>
        <begin position="69"/>
        <end position="87"/>
    </location>
</feature>
<keyword evidence="3" id="KW-1185">Reference proteome</keyword>
<evidence type="ECO:0000313" key="2">
    <source>
        <dbReference type="EMBL" id="KEZ44267.1"/>
    </source>
</evidence>
<dbReference type="OMA" id="TQGRCIN"/>
<protein>
    <submittedName>
        <fullName evidence="2">Uncharacterized protein</fullName>
    </submittedName>
</protein>
<dbReference type="OrthoDB" id="4150019at2759"/>
<feature type="region of interest" description="Disordered" evidence="1">
    <location>
        <begin position="1"/>
        <end position="281"/>
    </location>
</feature>
<feature type="compositionally biased region" description="Low complexity" evidence="1">
    <location>
        <begin position="92"/>
        <end position="103"/>
    </location>
</feature>
<feature type="compositionally biased region" description="Polar residues" evidence="1">
    <location>
        <begin position="154"/>
        <end position="174"/>
    </location>
</feature>
<dbReference type="EMBL" id="JOWA01000088">
    <property type="protein sequence ID" value="KEZ44267.1"/>
    <property type="molecule type" value="Genomic_DNA"/>
</dbReference>
<gene>
    <name evidence="2" type="ORF">SAPIO_CDS3214</name>
</gene>
<dbReference type="KEGG" id="sapo:SAPIO_CDS3214"/>